<dbReference type="RefSeq" id="WP_076545680.1">
    <property type="nucleotide sequence ID" value="NZ_FTNC01000020.1"/>
</dbReference>
<organism evidence="9 10">
    <name type="scientific">Halanaerobium kushneri</name>
    <dbReference type="NCBI Taxonomy" id="56779"/>
    <lineage>
        <taxon>Bacteria</taxon>
        <taxon>Bacillati</taxon>
        <taxon>Bacillota</taxon>
        <taxon>Clostridia</taxon>
        <taxon>Halanaerobiales</taxon>
        <taxon>Halanaerobiaceae</taxon>
        <taxon>Halanaerobium</taxon>
    </lineage>
</organism>
<keyword evidence="10" id="KW-1185">Reference proteome</keyword>
<dbReference type="PROSITE" id="PS50928">
    <property type="entry name" value="ABC_TM1"/>
    <property type="match status" value="1"/>
</dbReference>
<dbReference type="Gene3D" id="1.10.3720.10">
    <property type="entry name" value="MetI-like"/>
    <property type="match status" value="1"/>
</dbReference>
<name>A0A1N6ZZ67_9FIRM</name>
<keyword evidence="2 7" id="KW-0813">Transport</keyword>
<comment type="subcellular location">
    <subcellularLocation>
        <location evidence="1 7">Cell membrane</location>
        <topology evidence="1 7">Multi-pass membrane protein</topology>
    </subcellularLocation>
</comment>
<keyword evidence="5 7" id="KW-1133">Transmembrane helix</keyword>
<dbReference type="AlphaFoldDB" id="A0A1N6ZZ67"/>
<dbReference type="GO" id="GO:0055085">
    <property type="term" value="P:transmembrane transport"/>
    <property type="evidence" value="ECO:0007669"/>
    <property type="project" value="InterPro"/>
</dbReference>
<evidence type="ECO:0000256" key="6">
    <source>
        <dbReference type="ARBA" id="ARBA00023136"/>
    </source>
</evidence>
<evidence type="ECO:0000256" key="7">
    <source>
        <dbReference type="RuleBase" id="RU363032"/>
    </source>
</evidence>
<dbReference type="PANTHER" id="PTHR43744:SF12">
    <property type="entry name" value="ABC TRANSPORTER PERMEASE PROTEIN MG189-RELATED"/>
    <property type="match status" value="1"/>
</dbReference>
<feature type="domain" description="ABC transmembrane type-1" evidence="8">
    <location>
        <begin position="71"/>
        <end position="260"/>
    </location>
</feature>
<evidence type="ECO:0000256" key="4">
    <source>
        <dbReference type="ARBA" id="ARBA00022692"/>
    </source>
</evidence>
<reference evidence="10" key="1">
    <citation type="submission" date="2017-01" db="EMBL/GenBank/DDBJ databases">
        <authorList>
            <person name="Varghese N."/>
            <person name="Submissions S."/>
        </authorList>
    </citation>
    <scope>NUCLEOTIDE SEQUENCE [LARGE SCALE GENOMIC DNA]</scope>
    <source>
        <strain evidence="10">ATCC 700103</strain>
    </source>
</reference>
<protein>
    <submittedName>
        <fullName evidence="9">Carbohydrate ABC transporter membrane protein 2, CUT1 family</fullName>
    </submittedName>
</protein>
<evidence type="ECO:0000256" key="1">
    <source>
        <dbReference type="ARBA" id="ARBA00004651"/>
    </source>
</evidence>
<gene>
    <name evidence="9" type="ORF">SAMN05421834_12033</name>
</gene>
<keyword evidence="3" id="KW-1003">Cell membrane</keyword>
<comment type="similarity">
    <text evidence="7">Belongs to the binding-protein-dependent transport system permease family.</text>
</comment>
<feature type="transmembrane region" description="Helical" evidence="7">
    <location>
        <begin position="135"/>
        <end position="156"/>
    </location>
</feature>
<dbReference type="OrthoDB" id="9787837at2"/>
<evidence type="ECO:0000259" key="8">
    <source>
        <dbReference type="PROSITE" id="PS50928"/>
    </source>
</evidence>
<evidence type="ECO:0000256" key="2">
    <source>
        <dbReference type="ARBA" id="ARBA00022448"/>
    </source>
</evidence>
<dbReference type="PANTHER" id="PTHR43744">
    <property type="entry name" value="ABC TRANSPORTER PERMEASE PROTEIN MG189-RELATED-RELATED"/>
    <property type="match status" value="1"/>
</dbReference>
<feature type="transmembrane region" description="Helical" evidence="7">
    <location>
        <begin position="239"/>
        <end position="260"/>
    </location>
</feature>
<dbReference type="Pfam" id="PF00528">
    <property type="entry name" value="BPD_transp_1"/>
    <property type="match status" value="1"/>
</dbReference>
<accession>A0A1N6ZZ67</accession>
<feature type="transmembrane region" description="Helical" evidence="7">
    <location>
        <begin position="71"/>
        <end position="96"/>
    </location>
</feature>
<evidence type="ECO:0000313" key="9">
    <source>
        <dbReference type="EMBL" id="SIR32152.1"/>
    </source>
</evidence>
<keyword evidence="6 7" id="KW-0472">Membrane</keyword>
<dbReference type="STRING" id="56779.SAMN05421834_12033"/>
<keyword evidence="4 7" id="KW-0812">Transmembrane</keyword>
<evidence type="ECO:0000313" key="10">
    <source>
        <dbReference type="Proteomes" id="UP000185669"/>
    </source>
</evidence>
<dbReference type="GO" id="GO:0005886">
    <property type="term" value="C:plasma membrane"/>
    <property type="evidence" value="ECO:0007669"/>
    <property type="project" value="UniProtKB-SubCell"/>
</dbReference>
<dbReference type="SUPFAM" id="SSF161098">
    <property type="entry name" value="MetI-like"/>
    <property type="match status" value="1"/>
</dbReference>
<dbReference type="Proteomes" id="UP000185669">
    <property type="component" value="Unassembled WGS sequence"/>
</dbReference>
<evidence type="ECO:0000256" key="5">
    <source>
        <dbReference type="ARBA" id="ARBA00022989"/>
    </source>
</evidence>
<feature type="transmembrane region" description="Helical" evidence="7">
    <location>
        <begin position="108"/>
        <end position="129"/>
    </location>
</feature>
<dbReference type="CDD" id="cd06261">
    <property type="entry name" value="TM_PBP2"/>
    <property type="match status" value="1"/>
</dbReference>
<sequence length="275" mass="31060">MSHNKLKGSIFFYFSATLIAIFMLLPFFWMISTSLKSSGSVMTIPIQWIPENPGFNSYRKVFEIFPFARSIFNSVFVAVATTLITVLSSAMAAYVFAKFEFKGREILFSLYLATLMIPKQVTMIPNFLIIREIGLLNTFTGLMLPSLFNAFATFMLRQNIKTVPDSYIEAAVMEGSSQFRIFKDIILPLVKPTLATLTVITFMEAWNRYLWPLIVLTDRSKMTLPVGLSLLNGQYGEQYNLLMAGSLISIIPMLLVYIFAQKYFEKGLSVGGIKG</sequence>
<dbReference type="EMBL" id="FTNC01000020">
    <property type="protein sequence ID" value="SIR32152.1"/>
    <property type="molecule type" value="Genomic_DNA"/>
</dbReference>
<feature type="transmembrane region" description="Helical" evidence="7">
    <location>
        <begin position="12"/>
        <end position="31"/>
    </location>
</feature>
<evidence type="ECO:0000256" key="3">
    <source>
        <dbReference type="ARBA" id="ARBA00022475"/>
    </source>
</evidence>
<dbReference type="InterPro" id="IPR000515">
    <property type="entry name" value="MetI-like"/>
</dbReference>
<proteinExistence type="inferred from homology"/>
<dbReference type="InterPro" id="IPR035906">
    <property type="entry name" value="MetI-like_sf"/>
</dbReference>